<dbReference type="Gene3D" id="1.20.1530.20">
    <property type="match status" value="1"/>
</dbReference>
<dbReference type="GO" id="GO:0016020">
    <property type="term" value="C:membrane"/>
    <property type="evidence" value="ECO:0007669"/>
    <property type="project" value="UniProtKB-SubCell"/>
</dbReference>
<feature type="transmembrane region" description="Helical" evidence="6">
    <location>
        <begin position="136"/>
        <end position="160"/>
    </location>
</feature>
<dbReference type="PANTHER" id="PTHR10361:SF28">
    <property type="entry name" value="P3 PROTEIN-RELATED"/>
    <property type="match status" value="1"/>
</dbReference>
<evidence type="ECO:0000256" key="2">
    <source>
        <dbReference type="ARBA" id="ARBA00006528"/>
    </source>
</evidence>
<keyword evidence="4 6" id="KW-1133">Transmembrane helix</keyword>
<evidence type="ECO:0000256" key="6">
    <source>
        <dbReference type="SAM" id="Phobius"/>
    </source>
</evidence>
<reference evidence="7" key="1">
    <citation type="submission" date="2021-01" db="EMBL/GenBank/DDBJ databases">
        <authorList>
            <person name="Corre E."/>
            <person name="Pelletier E."/>
            <person name="Niang G."/>
            <person name="Scheremetjew M."/>
            <person name="Finn R."/>
            <person name="Kale V."/>
            <person name="Holt S."/>
            <person name="Cochrane G."/>
            <person name="Meng A."/>
            <person name="Brown T."/>
            <person name="Cohen L."/>
        </authorList>
    </citation>
    <scope>NUCLEOTIDE SEQUENCE</scope>
    <source>
        <strain evidence="7">MM31A-1</strain>
    </source>
</reference>
<dbReference type="AlphaFoldDB" id="A0A7S3Q6Q0"/>
<organism evidence="7">
    <name type="scientific">Chaetoceros debilis</name>
    <dbReference type="NCBI Taxonomy" id="122233"/>
    <lineage>
        <taxon>Eukaryota</taxon>
        <taxon>Sar</taxon>
        <taxon>Stramenopiles</taxon>
        <taxon>Ochrophyta</taxon>
        <taxon>Bacillariophyta</taxon>
        <taxon>Coscinodiscophyceae</taxon>
        <taxon>Chaetocerotophycidae</taxon>
        <taxon>Chaetocerotales</taxon>
        <taxon>Chaetocerotaceae</taxon>
        <taxon>Chaetoceros</taxon>
    </lineage>
</organism>
<dbReference type="InterPro" id="IPR004710">
    <property type="entry name" value="Bilac:Na_transpt"/>
</dbReference>
<protein>
    <submittedName>
        <fullName evidence="7">Uncharacterized protein</fullName>
    </submittedName>
</protein>
<dbReference type="EMBL" id="HBIO01016268">
    <property type="protein sequence ID" value="CAE0467683.1"/>
    <property type="molecule type" value="Transcribed_RNA"/>
</dbReference>
<proteinExistence type="inferred from homology"/>
<evidence type="ECO:0000256" key="4">
    <source>
        <dbReference type="ARBA" id="ARBA00022989"/>
    </source>
</evidence>
<dbReference type="PANTHER" id="PTHR10361">
    <property type="entry name" value="SODIUM-BILE ACID COTRANSPORTER"/>
    <property type="match status" value="1"/>
</dbReference>
<accession>A0A7S3Q6Q0</accession>
<feature type="transmembrane region" description="Helical" evidence="6">
    <location>
        <begin position="268"/>
        <end position="287"/>
    </location>
</feature>
<evidence type="ECO:0000256" key="1">
    <source>
        <dbReference type="ARBA" id="ARBA00004141"/>
    </source>
</evidence>
<feature type="transmembrane region" description="Helical" evidence="6">
    <location>
        <begin position="6"/>
        <end position="28"/>
    </location>
</feature>
<comment type="similarity">
    <text evidence="2">Belongs to the bile acid:sodium symporter (BASS) (TC 2.A.28) family.</text>
</comment>
<evidence type="ECO:0000256" key="5">
    <source>
        <dbReference type="ARBA" id="ARBA00023136"/>
    </source>
</evidence>
<dbReference type="Pfam" id="PF01758">
    <property type="entry name" value="SBF"/>
    <property type="match status" value="1"/>
</dbReference>
<feature type="transmembrane region" description="Helical" evidence="6">
    <location>
        <begin position="40"/>
        <end position="63"/>
    </location>
</feature>
<evidence type="ECO:0000256" key="3">
    <source>
        <dbReference type="ARBA" id="ARBA00022692"/>
    </source>
</evidence>
<name>A0A7S3Q6Q0_9STRA</name>
<dbReference type="InterPro" id="IPR002657">
    <property type="entry name" value="BilAc:Na_symport/Acr3"/>
</dbReference>
<gene>
    <name evidence="7" type="ORF">CDEB00056_LOCUS12536</name>
</gene>
<feature type="transmembrane region" description="Helical" evidence="6">
    <location>
        <begin position="204"/>
        <end position="228"/>
    </location>
</feature>
<feature type="transmembrane region" description="Helical" evidence="6">
    <location>
        <begin position="96"/>
        <end position="116"/>
    </location>
</feature>
<keyword evidence="5 6" id="KW-0472">Membrane</keyword>
<evidence type="ECO:0000313" key="7">
    <source>
        <dbReference type="EMBL" id="CAE0467683.1"/>
    </source>
</evidence>
<keyword evidence="3 6" id="KW-0812">Transmembrane</keyword>
<dbReference type="InterPro" id="IPR038770">
    <property type="entry name" value="Na+/solute_symporter_sf"/>
</dbReference>
<sequence>MEGFDWIGLSGSLLLFALVFGMSATVDIKALVAQMKNKKAILTGCFLQFGILPLLGFIAVKVLQLDETMGVTLLVVTSSPGGSYSNWWCSMFNADLALSVTMTAISTILSIVMLPLNLMLYTKYSYDDDIVEILDWTALFTSLVVVIGAIGLGLFCSAKIHSHRFNVFCNKMGNIAGIALVVFSATMSNTGGGDTRIWNRDLKFYLGVAAPCVAGLIISNIVTTFMQLKRPERVTTSIECCYQNVGIATSVALTMFKGDDLATAMGVPLYYGLVEAAILGLYCVVAWKCNWTKAPRDAPFCHIITMSYEVYRAEVAELETVEVQLADDASKSCDESISDTGDTIFTYFAMDDVLNTKKESSDLVRFEREREESSRSLQA</sequence>
<comment type="subcellular location">
    <subcellularLocation>
        <location evidence="1">Membrane</location>
        <topology evidence="1">Multi-pass membrane protein</topology>
    </subcellularLocation>
</comment>